<feature type="compositionally biased region" description="Low complexity" evidence="1">
    <location>
        <begin position="1"/>
        <end position="17"/>
    </location>
</feature>
<proteinExistence type="predicted"/>
<protein>
    <submittedName>
        <fullName evidence="2">Uncharacterized protein</fullName>
    </submittedName>
</protein>
<keyword evidence="3" id="KW-1185">Reference proteome</keyword>
<dbReference type="AlphaFoldDB" id="A0AAD6VCI1"/>
<dbReference type="Proteomes" id="UP001219525">
    <property type="component" value="Unassembled WGS sequence"/>
</dbReference>
<feature type="compositionally biased region" description="Low complexity" evidence="1">
    <location>
        <begin position="157"/>
        <end position="173"/>
    </location>
</feature>
<name>A0AAD6VCI1_9AGAR</name>
<sequence length="403" mass="41274">MAITRSSSTRSSSPTPSEDSDLYYADFRGDTPSPAPSQVADTNGWGPGDTPVPSDSRDVTPTPPTARTPSATPVAELTAQDFPALPAPAPVAKPRVKALKARKGKDKEKAKPAEPTIVEDSAHADANDDDDPFLTADIARATAASLGLQAGRGTDDPGASSSRRPAAAPGSPSKRQRANTAGDSTATSPAPAAAAGVTAPAPAPVPAADTPVQAQLPSPRQLSPSDPAPGASALNVPPAESSAVEAEPMSTNAAGAAATYAAITAAPGPAIARRAPEAPAGGRLIEYVTADGNPPRGVFTHIPLDFIQIYLNYSLLFAPVSEVVRTFANMVEGGKAWLAPIGGNGRRFTTHRLLVNLIADALNIDPSTVTIGIPAGVGRRVLRRSWELGVVLAKKGMMTNYDM</sequence>
<dbReference type="EMBL" id="JARJCW010000031">
    <property type="protein sequence ID" value="KAJ7209123.1"/>
    <property type="molecule type" value="Genomic_DNA"/>
</dbReference>
<feature type="region of interest" description="Disordered" evidence="1">
    <location>
        <begin position="1"/>
        <end position="250"/>
    </location>
</feature>
<evidence type="ECO:0000313" key="2">
    <source>
        <dbReference type="EMBL" id="KAJ7209123.1"/>
    </source>
</evidence>
<evidence type="ECO:0000256" key="1">
    <source>
        <dbReference type="SAM" id="MobiDB-lite"/>
    </source>
</evidence>
<feature type="compositionally biased region" description="Polar residues" evidence="1">
    <location>
        <begin position="212"/>
        <end position="224"/>
    </location>
</feature>
<feature type="compositionally biased region" description="Low complexity" evidence="1">
    <location>
        <begin position="180"/>
        <end position="211"/>
    </location>
</feature>
<organism evidence="2 3">
    <name type="scientific">Mycena pura</name>
    <dbReference type="NCBI Taxonomy" id="153505"/>
    <lineage>
        <taxon>Eukaryota</taxon>
        <taxon>Fungi</taxon>
        <taxon>Dikarya</taxon>
        <taxon>Basidiomycota</taxon>
        <taxon>Agaricomycotina</taxon>
        <taxon>Agaricomycetes</taxon>
        <taxon>Agaricomycetidae</taxon>
        <taxon>Agaricales</taxon>
        <taxon>Marasmiineae</taxon>
        <taxon>Mycenaceae</taxon>
        <taxon>Mycena</taxon>
    </lineage>
</organism>
<gene>
    <name evidence="2" type="ORF">GGX14DRAFT_395242</name>
</gene>
<comment type="caution">
    <text evidence="2">The sequence shown here is derived from an EMBL/GenBank/DDBJ whole genome shotgun (WGS) entry which is preliminary data.</text>
</comment>
<evidence type="ECO:0000313" key="3">
    <source>
        <dbReference type="Proteomes" id="UP001219525"/>
    </source>
</evidence>
<accession>A0AAD6VCI1</accession>
<feature type="compositionally biased region" description="Basic residues" evidence="1">
    <location>
        <begin position="94"/>
        <end position="104"/>
    </location>
</feature>
<reference evidence="2" key="1">
    <citation type="submission" date="2023-03" db="EMBL/GenBank/DDBJ databases">
        <title>Massive genome expansion in bonnet fungi (Mycena s.s.) driven by repeated elements and novel gene families across ecological guilds.</title>
        <authorList>
            <consortium name="Lawrence Berkeley National Laboratory"/>
            <person name="Harder C.B."/>
            <person name="Miyauchi S."/>
            <person name="Viragh M."/>
            <person name="Kuo A."/>
            <person name="Thoen E."/>
            <person name="Andreopoulos B."/>
            <person name="Lu D."/>
            <person name="Skrede I."/>
            <person name="Drula E."/>
            <person name="Henrissat B."/>
            <person name="Morin E."/>
            <person name="Kohler A."/>
            <person name="Barry K."/>
            <person name="LaButti K."/>
            <person name="Morin E."/>
            <person name="Salamov A."/>
            <person name="Lipzen A."/>
            <person name="Mereny Z."/>
            <person name="Hegedus B."/>
            <person name="Baldrian P."/>
            <person name="Stursova M."/>
            <person name="Weitz H."/>
            <person name="Taylor A."/>
            <person name="Grigoriev I.V."/>
            <person name="Nagy L.G."/>
            <person name="Martin F."/>
            <person name="Kauserud H."/>
        </authorList>
    </citation>
    <scope>NUCLEOTIDE SEQUENCE</scope>
    <source>
        <strain evidence="2">9144</strain>
    </source>
</reference>